<sequence>MRTRKLATLVAGVAAVAMLATACSSGSSSNPTTSGGTNGGKASGQALTIGMPNGTQTNNSNPFLNTSAARSLGYAFAIYEPLAEVNDTRPAQDPIPWLAKSWTWNTDYTQIKIVARDGVKWSDGQAFTADDIAYSLQLRKDHAALNNEGLPYKNIAVAGDTVTVDFDSGQYVNQIKVLQLFVVPKHIWSTIADPEHDTNQKPVGTGPYTLTTWTPQAVTLDQNPTYWGGKLAVPQLRYTSYSGNDTLTTALSTGDAQWGWTFISDYQNVYVAKDPAHNKAFFPAGLGIDQLVLNTTKAPFNDVAVRKALNLVVDRKKASEIAEAGIFPELKSVTAIPTPAGDSFIADAYKDKSYAVDVAGAKKVLTDAGYTYSGDKLMGKDGKQVSFVLQDPSGWNDYITSLKLIQDAAKSIGMNASVETPNADTWTDAVNKGNFDAALHWTNAGVTPWEMYSNMFDPAYYQPVGKVAAWNYGRYQNDDAKAAFKAYTDATDDAGRKTALDKLQDIYVSEVPALGIDARPAGAEFSSKYYDGWPSDDNPYANPQPTVANVALILTKLKPAS</sequence>
<evidence type="ECO:0000313" key="5">
    <source>
        <dbReference type="Proteomes" id="UP001529338"/>
    </source>
</evidence>
<feature type="chain" id="PRO_5045172672" evidence="2">
    <location>
        <begin position="23"/>
        <end position="561"/>
    </location>
</feature>
<dbReference type="Gene3D" id="3.10.105.10">
    <property type="entry name" value="Dipeptide-binding Protein, Domain 3"/>
    <property type="match status" value="1"/>
</dbReference>
<dbReference type="PROSITE" id="PS51257">
    <property type="entry name" value="PROKAR_LIPOPROTEIN"/>
    <property type="match status" value="1"/>
</dbReference>
<feature type="domain" description="Solute-binding protein family 5" evidence="3">
    <location>
        <begin position="94"/>
        <end position="456"/>
    </location>
</feature>
<accession>A0ABT7SI82</accession>
<dbReference type="RefSeq" id="WP_289455070.1">
    <property type="nucleotide sequence ID" value="NZ_JAUCGQ010000001.1"/>
</dbReference>
<gene>
    <name evidence="4" type="ORF">QRT04_10030</name>
</gene>
<reference evidence="4 5" key="1">
    <citation type="submission" date="2023-06" db="EMBL/GenBank/DDBJ databases">
        <title>Cellulomonas sp. MW4 Whole genome sequence.</title>
        <authorList>
            <person name="Park S."/>
        </authorList>
    </citation>
    <scope>NUCLEOTIDE SEQUENCE [LARGE SCALE GENOMIC DNA]</scope>
    <source>
        <strain evidence="4 5">MW4</strain>
    </source>
</reference>
<proteinExistence type="predicted"/>
<protein>
    <submittedName>
        <fullName evidence="4">ABC transporter substrate-binding protein</fullName>
    </submittedName>
</protein>
<keyword evidence="2" id="KW-0732">Signal</keyword>
<name>A0ABT7SI82_9CELL</name>
<dbReference type="SUPFAM" id="SSF53850">
    <property type="entry name" value="Periplasmic binding protein-like II"/>
    <property type="match status" value="1"/>
</dbReference>
<dbReference type="Proteomes" id="UP001529338">
    <property type="component" value="Unassembled WGS sequence"/>
</dbReference>
<feature type="region of interest" description="Disordered" evidence="1">
    <location>
        <begin position="23"/>
        <end position="63"/>
    </location>
</feature>
<feature type="signal peptide" evidence="2">
    <location>
        <begin position="1"/>
        <end position="22"/>
    </location>
</feature>
<dbReference type="PANTHER" id="PTHR30290:SF82">
    <property type="entry name" value="ABC-TYPE DIPEPTIDE_OLIGOPEPTIDE TRANSPORT SYSTEM, PERIPLASMIC COMPONENT"/>
    <property type="match status" value="1"/>
</dbReference>
<organism evidence="4 5">
    <name type="scientific">Cellulomonas alba</name>
    <dbReference type="NCBI Taxonomy" id="3053467"/>
    <lineage>
        <taxon>Bacteria</taxon>
        <taxon>Bacillati</taxon>
        <taxon>Actinomycetota</taxon>
        <taxon>Actinomycetes</taxon>
        <taxon>Micrococcales</taxon>
        <taxon>Cellulomonadaceae</taxon>
        <taxon>Cellulomonas</taxon>
    </lineage>
</organism>
<dbReference type="Gene3D" id="3.90.76.10">
    <property type="entry name" value="Dipeptide-binding Protein, Domain 1"/>
    <property type="match status" value="1"/>
</dbReference>
<dbReference type="InterPro" id="IPR030678">
    <property type="entry name" value="Peptide/Ni-bd"/>
</dbReference>
<dbReference type="InterPro" id="IPR039424">
    <property type="entry name" value="SBP_5"/>
</dbReference>
<dbReference type="PANTHER" id="PTHR30290">
    <property type="entry name" value="PERIPLASMIC BINDING COMPONENT OF ABC TRANSPORTER"/>
    <property type="match status" value="1"/>
</dbReference>
<evidence type="ECO:0000313" key="4">
    <source>
        <dbReference type="EMBL" id="MDM7855269.1"/>
    </source>
</evidence>
<feature type="compositionally biased region" description="Polar residues" evidence="1">
    <location>
        <begin position="53"/>
        <end position="63"/>
    </location>
</feature>
<dbReference type="PIRSF" id="PIRSF002741">
    <property type="entry name" value="MppA"/>
    <property type="match status" value="1"/>
</dbReference>
<evidence type="ECO:0000256" key="1">
    <source>
        <dbReference type="SAM" id="MobiDB-lite"/>
    </source>
</evidence>
<keyword evidence="5" id="KW-1185">Reference proteome</keyword>
<feature type="compositionally biased region" description="Low complexity" evidence="1">
    <location>
        <begin position="23"/>
        <end position="35"/>
    </location>
</feature>
<comment type="caution">
    <text evidence="4">The sequence shown here is derived from an EMBL/GenBank/DDBJ whole genome shotgun (WGS) entry which is preliminary data.</text>
</comment>
<evidence type="ECO:0000259" key="3">
    <source>
        <dbReference type="Pfam" id="PF00496"/>
    </source>
</evidence>
<dbReference type="EMBL" id="JAUCGQ010000001">
    <property type="protein sequence ID" value="MDM7855269.1"/>
    <property type="molecule type" value="Genomic_DNA"/>
</dbReference>
<evidence type="ECO:0000256" key="2">
    <source>
        <dbReference type="SAM" id="SignalP"/>
    </source>
</evidence>
<dbReference type="Pfam" id="PF00496">
    <property type="entry name" value="SBP_bac_5"/>
    <property type="match status" value="1"/>
</dbReference>
<dbReference type="InterPro" id="IPR000914">
    <property type="entry name" value="SBP_5_dom"/>
</dbReference>
<dbReference type="CDD" id="cd08509">
    <property type="entry name" value="PBP2_TmCBP_oligosaccharides_like"/>
    <property type="match status" value="1"/>
</dbReference>
<dbReference type="Gene3D" id="3.40.190.10">
    <property type="entry name" value="Periplasmic binding protein-like II"/>
    <property type="match status" value="1"/>
</dbReference>